<evidence type="ECO:0000313" key="12">
    <source>
        <dbReference type="EMBL" id="KAG9462764.1"/>
    </source>
</evidence>
<dbReference type="GO" id="GO:0000978">
    <property type="term" value="F:RNA polymerase II cis-regulatory region sequence-specific DNA binding"/>
    <property type="evidence" value="ECO:0007669"/>
    <property type="project" value="TreeGrafter"/>
</dbReference>
<feature type="region of interest" description="Disordered" evidence="10">
    <location>
        <begin position="386"/>
        <end position="424"/>
    </location>
</feature>
<feature type="domain" description="C2H2-type" evidence="11">
    <location>
        <begin position="568"/>
        <end position="595"/>
    </location>
</feature>
<dbReference type="PROSITE" id="PS00028">
    <property type="entry name" value="ZINC_FINGER_C2H2_1"/>
    <property type="match status" value="3"/>
</dbReference>
<dbReference type="Pfam" id="PF05485">
    <property type="entry name" value="THAP"/>
    <property type="match status" value="1"/>
</dbReference>
<keyword evidence="3" id="KW-0479">Metal-binding</keyword>
<feature type="region of interest" description="Disordered" evidence="10">
    <location>
        <begin position="285"/>
        <end position="350"/>
    </location>
</feature>
<gene>
    <name evidence="12" type="ORF">GDO78_023195</name>
</gene>
<comment type="caution">
    <text evidence="12">The sequence shown here is derived from an EMBL/GenBank/DDBJ whole genome shotgun (WGS) entry which is preliminary data.</text>
</comment>
<evidence type="ECO:0000256" key="6">
    <source>
        <dbReference type="ARBA" id="ARBA00022833"/>
    </source>
</evidence>
<dbReference type="PANTHER" id="PTHR23226">
    <property type="entry name" value="ZINC FINGER AND SCAN DOMAIN-CONTAINING"/>
    <property type="match status" value="1"/>
</dbReference>
<feature type="domain" description="C2H2-type" evidence="11">
    <location>
        <begin position="513"/>
        <end position="540"/>
    </location>
</feature>
<evidence type="ECO:0000256" key="9">
    <source>
        <dbReference type="PROSITE-ProRule" id="PRU00042"/>
    </source>
</evidence>
<evidence type="ECO:0000256" key="2">
    <source>
        <dbReference type="ARBA" id="ARBA00006991"/>
    </source>
</evidence>
<dbReference type="PANTHER" id="PTHR23226:SF416">
    <property type="entry name" value="FI01424P"/>
    <property type="match status" value="1"/>
</dbReference>
<feature type="region of interest" description="Disordered" evidence="10">
    <location>
        <begin position="462"/>
        <end position="506"/>
    </location>
</feature>
<evidence type="ECO:0000256" key="1">
    <source>
        <dbReference type="ARBA" id="ARBA00004123"/>
    </source>
</evidence>
<protein>
    <recommendedName>
        <fullName evidence="11">C2H2-type domain-containing protein</fullName>
    </recommendedName>
</protein>
<evidence type="ECO:0000259" key="11">
    <source>
        <dbReference type="PROSITE" id="PS50157"/>
    </source>
</evidence>
<evidence type="ECO:0000256" key="10">
    <source>
        <dbReference type="SAM" id="MobiDB-lite"/>
    </source>
</evidence>
<dbReference type="GO" id="GO:0008270">
    <property type="term" value="F:zinc ion binding"/>
    <property type="evidence" value="ECO:0007669"/>
    <property type="project" value="UniProtKB-KW"/>
</dbReference>
<comment type="similarity">
    <text evidence="2">Belongs to the krueppel C2H2-type zinc-finger protein family.</text>
</comment>
<evidence type="ECO:0000256" key="3">
    <source>
        <dbReference type="ARBA" id="ARBA00022723"/>
    </source>
</evidence>
<feature type="domain" description="C2H2-type" evidence="11">
    <location>
        <begin position="540"/>
        <end position="567"/>
    </location>
</feature>
<dbReference type="GO" id="GO:0000981">
    <property type="term" value="F:DNA-binding transcription factor activity, RNA polymerase II-specific"/>
    <property type="evidence" value="ECO:0007669"/>
    <property type="project" value="TreeGrafter"/>
</dbReference>
<dbReference type="AlphaFoldDB" id="A0A8J6B419"/>
<dbReference type="InterPro" id="IPR013087">
    <property type="entry name" value="Znf_C2H2_type"/>
</dbReference>
<keyword evidence="8" id="KW-0539">Nucleus</keyword>
<dbReference type="SUPFAM" id="SSF57716">
    <property type="entry name" value="Glucocorticoid receptor-like (DNA-binding domain)"/>
    <property type="match status" value="1"/>
</dbReference>
<feature type="region of interest" description="Disordered" evidence="10">
    <location>
        <begin position="97"/>
        <end position="117"/>
    </location>
</feature>
<evidence type="ECO:0000256" key="8">
    <source>
        <dbReference type="ARBA" id="ARBA00023242"/>
    </source>
</evidence>
<evidence type="ECO:0000256" key="4">
    <source>
        <dbReference type="ARBA" id="ARBA00022737"/>
    </source>
</evidence>
<feature type="compositionally biased region" description="Basic and acidic residues" evidence="10">
    <location>
        <begin position="304"/>
        <end position="313"/>
    </location>
</feature>
<evidence type="ECO:0000256" key="7">
    <source>
        <dbReference type="ARBA" id="ARBA00023125"/>
    </source>
</evidence>
<dbReference type="OrthoDB" id="6910977at2759"/>
<dbReference type="Gene3D" id="3.30.160.60">
    <property type="entry name" value="Classic Zinc Finger"/>
    <property type="match status" value="3"/>
</dbReference>
<dbReference type="PROSITE" id="PS50157">
    <property type="entry name" value="ZINC_FINGER_C2H2_2"/>
    <property type="match status" value="3"/>
</dbReference>
<comment type="subcellular location">
    <subcellularLocation>
        <location evidence="1">Nucleus</location>
    </subcellularLocation>
</comment>
<proteinExistence type="inferred from homology"/>
<dbReference type="Pfam" id="PF00096">
    <property type="entry name" value="zf-C2H2"/>
    <property type="match status" value="3"/>
</dbReference>
<reference evidence="12" key="1">
    <citation type="thesis" date="2020" institute="ProQuest LLC" country="789 East Eisenhower Parkway, Ann Arbor, MI, USA">
        <title>Comparative Genomics and Chromosome Evolution.</title>
        <authorList>
            <person name="Mudd A.B."/>
        </authorList>
    </citation>
    <scope>NUCLEOTIDE SEQUENCE</scope>
    <source>
        <strain evidence="12">HN-11 Male</strain>
        <tissue evidence="12">Kidney and liver</tissue>
    </source>
</reference>
<dbReference type="EMBL" id="WNTK01009636">
    <property type="protein sequence ID" value="KAG9462764.1"/>
    <property type="molecule type" value="Genomic_DNA"/>
</dbReference>
<accession>A0A8J6B419</accession>
<dbReference type="InterPro" id="IPR036236">
    <property type="entry name" value="Znf_C2H2_sf"/>
</dbReference>
<dbReference type="Proteomes" id="UP000770717">
    <property type="component" value="Unassembled WGS sequence"/>
</dbReference>
<sequence>MGSVDDTAARILEAKRGDRYRICSEHFTEDCYVPGGLRKTLKRDAVPSVFQGVSPRADSEPWVKPPRKRAHVDPFIRRQRGSPHAVTVGPLLFRHADPANRDVKEPPRAQETADRSKTSENIFNLTLEIMCLLTGEDCIVVKQTSGEKVAPLSSPHHLGAWSRTQSPVKASSLQNEQKILELTFRIIQQLTGEDPIKRANAAVSFCMDEAAGRLKEDMVASGRTGPSPGPFVKKLPHYKSTLVKEESASREPSNPVDSGASVVLEDTRCRSVCVKEEPHSCEGGDVTEFYTSADPTEPYPSTHIKPELGRSDGAEASTADCIQYTSVRVKDEPSYEEGSLSDPDYTPTGFQYTSFEIKEESVSDEERSFANADAFRCSNRRAYTAYGSDEETDSCEEGIPSGTSDFTPVNNSPQYPSTHSEPAAYGGNHLQNSFLLFDEGSSFDTDVSALIKHAHTKYSFAPIEEGSGSDEGEVVATSDAHISKDRPQPKSSLGTDEAAAGEEGSPSLVKKDYTCSECSEIFVRRSDFANHRRNHRRERLTCPECGKLFSNKPSLLNHLTGHTGEKPYSCPICGKCFTRNSNLIVHQAIHMERSPLGARNVGDFLYIKQVL</sequence>
<name>A0A8J6B419_ELECQ</name>
<evidence type="ECO:0000256" key="5">
    <source>
        <dbReference type="ARBA" id="ARBA00022771"/>
    </source>
</evidence>
<dbReference type="SMART" id="SM00355">
    <property type="entry name" value="ZnF_C2H2"/>
    <property type="match status" value="3"/>
</dbReference>
<evidence type="ECO:0000313" key="13">
    <source>
        <dbReference type="Proteomes" id="UP000770717"/>
    </source>
</evidence>
<keyword evidence="4" id="KW-0677">Repeat</keyword>
<keyword evidence="6" id="KW-0862">Zinc</keyword>
<keyword evidence="7" id="KW-0238">DNA-binding</keyword>
<dbReference type="FunFam" id="3.30.160.60:FF:000135">
    <property type="entry name" value="Zinc finger protein 358"/>
    <property type="match status" value="1"/>
</dbReference>
<keyword evidence="5 9" id="KW-0863">Zinc-finger</keyword>
<dbReference type="GO" id="GO:0005634">
    <property type="term" value="C:nucleus"/>
    <property type="evidence" value="ECO:0007669"/>
    <property type="project" value="UniProtKB-SubCell"/>
</dbReference>
<feature type="compositionally biased region" description="Polar residues" evidence="10">
    <location>
        <begin position="401"/>
        <end position="420"/>
    </location>
</feature>
<keyword evidence="13" id="KW-1185">Reference proteome</keyword>
<dbReference type="SUPFAM" id="SSF57667">
    <property type="entry name" value="beta-beta-alpha zinc fingers"/>
    <property type="match status" value="2"/>
</dbReference>
<organism evidence="12 13">
    <name type="scientific">Eleutherodactylus coqui</name>
    <name type="common">Puerto Rican coqui</name>
    <dbReference type="NCBI Taxonomy" id="57060"/>
    <lineage>
        <taxon>Eukaryota</taxon>
        <taxon>Metazoa</taxon>
        <taxon>Chordata</taxon>
        <taxon>Craniata</taxon>
        <taxon>Vertebrata</taxon>
        <taxon>Euteleostomi</taxon>
        <taxon>Amphibia</taxon>
        <taxon>Batrachia</taxon>
        <taxon>Anura</taxon>
        <taxon>Neobatrachia</taxon>
        <taxon>Hyloidea</taxon>
        <taxon>Eleutherodactylidae</taxon>
        <taxon>Eleutherodactylinae</taxon>
        <taxon>Eleutherodactylus</taxon>
        <taxon>Eleutherodactylus</taxon>
    </lineage>
</organism>
<dbReference type="InterPro" id="IPR006612">
    <property type="entry name" value="THAP_Znf"/>
</dbReference>